<dbReference type="InterPro" id="IPR037147">
    <property type="entry name" value="Ribosomal_bL28_sf"/>
</dbReference>
<evidence type="ECO:0000256" key="2">
    <source>
        <dbReference type="ARBA" id="ARBA00022980"/>
    </source>
</evidence>
<dbReference type="InterPro" id="IPR001383">
    <property type="entry name" value="Ribosomal_bL28_bact-type"/>
</dbReference>
<organism evidence="4">
    <name type="scientific">uncultured prokaryote</name>
    <dbReference type="NCBI Taxonomy" id="198431"/>
    <lineage>
        <taxon>unclassified sequences</taxon>
        <taxon>environmental samples</taxon>
    </lineage>
</organism>
<accession>A0A0H5PX32</accession>
<dbReference type="PANTHER" id="PTHR13528">
    <property type="entry name" value="39S RIBOSOMAL PROTEIN L28, MITOCHONDRIAL"/>
    <property type="match status" value="1"/>
</dbReference>
<name>A0A0H5PX32_9ZZZZ</name>
<proteinExistence type="inferred from homology"/>
<dbReference type="InterPro" id="IPR034704">
    <property type="entry name" value="Ribosomal_bL28/bL31-like_sf"/>
</dbReference>
<evidence type="ECO:0000256" key="1">
    <source>
        <dbReference type="ARBA" id="ARBA00008760"/>
    </source>
</evidence>
<dbReference type="NCBIfam" id="TIGR00009">
    <property type="entry name" value="L28"/>
    <property type="match status" value="1"/>
</dbReference>
<keyword evidence="3" id="KW-0687">Ribonucleoprotein</keyword>
<protein>
    <recommendedName>
        <fullName evidence="5">Ribosomal protein L28</fullName>
    </recommendedName>
</protein>
<dbReference type="SUPFAM" id="SSF143800">
    <property type="entry name" value="L28p-like"/>
    <property type="match status" value="1"/>
</dbReference>
<dbReference type="GO" id="GO:1990904">
    <property type="term" value="C:ribonucleoprotein complex"/>
    <property type="evidence" value="ECO:0007669"/>
    <property type="project" value="UniProtKB-KW"/>
</dbReference>
<reference evidence="4" key="1">
    <citation type="submission" date="2015-06" db="EMBL/GenBank/DDBJ databases">
        <authorList>
            <person name="Joergensen T."/>
        </authorList>
    </citation>
    <scope>NUCLEOTIDE SEQUENCE</scope>
    <source>
        <strain evidence="4">RGRH0194</strain>
    </source>
</reference>
<keyword evidence="2" id="KW-0689">Ribosomal protein</keyword>
<dbReference type="Gene3D" id="2.30.170.40">
    <property type="entry name" value="Ribosomal protein L28/L24"/>
    <property type="match status" value="1"/>
</dbReference>
<evidence type="ECO:0008006" key="5">
    <source>
        <dbReference type="Google" id="ProtNLM"/>
    </source>
</evidence>
<sequence>MIGNNVSHSKRRTKRHFDVNLFTKKFYYVEQDCWISLSISAAGLRMINKVGLDAALTTSWRTSSRRARTTRTSPHSPSCAF</sequence>
<evidence type="ECO:0000256" key="3">
    <source>
        <dbReference type="ARBA" id="ARBA00023274"/>
    </source>
</evidence>
<dbReference type="InterPro" id="IPR026569">
    <property type="entry name" value="Ribosomal_bL28"/>
</dbReference>
<comment type="similarity">
    <text evidence="1">Belongs to the bacterial ribosomal protein bL28 family.</text>
</comment>
<dbReference type="EMBL" id="LN852876">
    <property type="protein sequence ID" value="CRY94148.1"/>
    <property type="molecule type" value="Genomic_DNA"/>
</dbReference>
<dbReference type="PANTHER" id="PTHR13528:SF2">
    <property type="entry name" value="LARGE RIBOSOMAL SUBUNIT PROTEIN BL28M"/>
    <property type="match status" value="1"/>
</dbReference>
<evidence type="ECO:0000313" key="4">
    <source>
        <dbReference type="EMBL" id="CRY94148.1"/>
    </source>
</evidence>
<dbReference type="GO" id="GO:0003735">
    <property type="term" value="F:structural constituent of ribosome"/>
    <property type="evidence" value="ECO:0007669"/>
    <property type="project" value="InterPro"/>
</dbReference>
<reference evidence="4" key="2">
    <citation type="submission" date="2015-07" db="EMBL/GenBank/DDBJ databases">
        <title>Plasmids, circular viruses and viroids from rat gut.</title>
        <authorList>
            <person name="Jorgensen T.J."/>
            <person name="Hansen M.A."/>
            <person name="Xu Z."/>
            <person name="Tabak M.A."/>
            <person name="Sorensen S.J."/>
            <person name="Hansen L.H."/>
        </authorList>
    </citation>
    <scope>NUCLEOTIDE SEQUENCE</scope>
    <source>
        <strain evidence="4">RGRH0194</strain>
    </source>
</reference>
<dbReference type="AlphaFoldDB" id="A0A0H5PX32"/>
<dbReference type="Pfam" id="PF00830">
    <property type="entry name" value="Ribosomal_L28"/>
    <property type="match status" value="1"/>
</dbReference>